<name>A0A192A6Y4_9RALS</name>
<proteinExistence type="predicted"/>
<gene>
    <name evidence="1" type="ORF">A9Y76_26925</name>
</gene>
<keyword evidence="2" id="KW-1185">Reference proteome</keyword>
<dbReference type="EMBL" id="CP016024">
    <property type="protein sequence ID" value="ANJ76245.1"/>
    <property type="molecule type" value="Genomic_DNA"/>
</dbReference>
<protein>
    <submittedName>
        <fullName evidence="1">Uncharacterized protein</fullName>
    </submittedName>
</protein>
<organism evidence="1 2">
    <name type="scientific">Ralstonia insidiosa</name>
    <dbReference type="NCBI Taxonomy" id="190721"/>
    <lineage>
        <taxon>Bacteria</taxon>
        <taxon>Pseudomonadati</taxon>
        <taxon>Pseudomonadota</taxon>
        <taxon>Betaproteobacteria</taxon>
        <taxon>Burkholderiales</taxon>
        <taxon>Burkholderiaceae</taxon>
        <taxon>Ralstonia</taxon>
    </lineage>
</organism>
<dbReference type="Proteomes" id="UP000078572">
    <property type="component" value="Plasmid pRI-1"/>
</dbReference>
<geneLocation type="plasmid" evidence="2">
    <name>pri-1</name>
</geneLocation>
<evidence type="ECO:0000313" key="2">
    <source>
        <dbReference type="Proteomes" id="UP000078572"/>
    </source>
</evidence>
<reference evidence="2" key="1">
    <citation type="submission" date="2016-06" db="EMBL/GenBank/DDBJ databases">
        <authorList>
            <person name="Xu Y."/>
            <person name="Nagy A."/>
            <person name="Yan X."/>
            <person name="Kim S.W."/>
            <person name="Haley B."/>
            <person name="Liu N.T."/>
            <person name="Nou X."/>
        </authorList>
    </citation>
    <scope>NUCLEOTIDE SEQUENCE [LARGE SCALE GENOMIC DNA]</scope>
    <source>
        <strain evidence="2">ATCC 49129</strain>
        <plasmid evidence="2">pri-1</plasmid>
    </source>
</reference>
<dbReference type="AlphaFoldDB" id="A0A192A6Y4"/>
<accession>A0A192A6Y4</accession>
<sequence>MAFFAAGTDSKLRATLSLTGSGEEIFVMFHIQPSRSAVQLDPACPGCRLIVATLWPSTRPIHV</sequence>
<evidence type="ECO:0000313" key="1">
    <source>
        <dbReference type="EMBL" id="ANJ76245.1"/>
    </source>
</evidence>
<keyword evidence="1" id="KW-0614">Plasmid</keyword>